<dbReference type="AlphaFoldDB" id="A0A0W0UIT4"/>
<dbReference type="EMBL" id="LNYG01000013">
    <property type="protein sequence ID" value="KTD07809.1"/>
    <property type="molecule type" value="Genomic_DNA"/>
</dbReference>
<sequence length="244" mass="27136">MLKAFGGMVNYTTSFFKADPIPPSVKLDTSIAFDYRNSSHVDIIKNRVLRFKQAQAALFHYDNQIIGALAVSAASWTGGVLPLPLPLWTISLASCSYGCYRLGNRTNSGLTAQYREALNDLLDVYKWSMSNKTHTWYKLGILQIQEMITTLGPWAKKDTLVVWEDSDLVAGKFTSRGVEPSEEFKTKLKEFTEGLPSKSVWFSVYGEEGTDDLIPAVNAYLKELAVGTAKKCAPEAVTTFLKLQ</sequence>
<organism evidence="1 2">
    <name type="scientific">Legionella jamestowniensis</name>
    <dbReference type="NCBI Taxonomy" id="455"/>
    <lineage>
        <taxon>Bacteria</taxon>
        <taxon>Pseudomonadati</taxon>
        <taxon>Pseudomonadota</taxon>
        <taxon>Gammaproteobacteria</taxon>
        <taxon>Legionellales</taxon>
        <taxon>Legionellaceae</taxon>
        <taxon>Legionella</taxon>
    </lineage>
</organism>
<name>A0A0W0UIT4_9GAMM</name>
<reference evidence="1 2" key="1">
    <citation type="submission" date="2015-11" db="EMBL/GenBank/DDBJ databases">
        <title>Genomic analysis of 38 Legionella species identifies large and diverse effector repertoires.</title>
        <authorList>
            <person name="Burstein D."/>
            <person name="Amaro F."/>
            <person name="Zusman T."/>
            <person name="Lifshitz Z."/>
            <person name="Cohen O."/>
            <person name="Gilbert J.A."/>
            <person name="Pupko T."/>
            <person name="Shuman H.A."/>
            <person name="Segal G."/>
        </authorList>
    </citation>
    <scope>NUCLEOTIDE SEQUENCE [LARGE SCALE GENOMIC DNA]</scope>
    <source>
        <strain evidence="1 2">JA-26-G1-E2</strain>
    </source>
</reference>
<dbReference type="OrthoDB" id="5653724at2"/>
<dbReference type="Proteomes" id="UP000054715">
    <property type="component" value="Unassembled WGS sequence"/>
</dbReference>
<gene>
    <name evidence="1" type="ORF">Ljam_2004</name>
</gene>
<evidence type="ECO:0000313" key="1">
    <source>
        <dbReference type="EMBL" id="KTD07809.1"/>
    </source>
</evidence>
<dbReference type="PATRIC" id="fig|455.5.peg.2112"/>
<evidence type="ECO:0000313" key="2">
    <source>
        <dbReference type="Proteomes" id="UP000054715"/>
    </source>
</evidence>
<comment type="caution">
    <text evidence="1">The sequence shown here is derived from an EMBL/GenBank/DDBJ whole genome shotgun (WGS) entry which is preliminary data.</text>
</comment>
<proteinExistence type="predicted"/>
<dbReference type="RefSeq" id="WP_058449899.1">
    <property type="nucleotide sequence ID" value="NZ_CAAAJF010000002.1"/>
</dbReference>
<protein>
    <submittedName>
        <fullName evidence="1">Uncharacterized protein</fullName>
    </submittedName>
</protein>
<accession>A0A0W0UIT4</accession>